<reference evidence="2" key="3">
    <citation type="submission" date="2025-09" db="UniProtKB">
        <authorList>
            <consortium name="Ensembl"/>
        </authorList>
    </citation>
    <scope>IDENTIFICATION</scope>
    <source>
        <strain evidence="2">Brown Norway</strain>
    </source>
</reference>
<dbReference type="Gene3D" id="2.30.29.30">
    <property type="entry name" value="Pleckstrin-homology domain (PH domain)/Phosphotyrosine-binding domain (PTB)"/>
    <property type="match status" value="1"/>
</dbReference>
<dbReference type="AlphaFoldDB" id="A0A8I6ADS2"/>
<feature type="domain" description="ARHGAP20 PH" evidence="1">
    <location>
        <begin position="18"/>
        <end position="99"/>
    </location>
</feature>
<dbReference type="InterPro" id="IPR047887">
    <property type="entry name" value="ARHGAP20_PH"/>
</dbReference>
<dbReference type="Proteomes" id="UP000002494">
    <property type="component" value="Chromosome 2"/>
</dbReference>
<sequence length="99" mass="11555">METHGEKATLFHGVRGSLLLEGPVEFRRGWRKKKRHLFLLNDLLVVSNNVHKKKFKIKYIIPLSYLWICDYADLVGGDNRTASKSIFLCWPMENFVATF</sequence>
<dbReference type="AGR" id="RGD:1306704"/>
<dbReference type="InterPro" id="IPR011993">
    <property type="entry name" value="PH-like_dom_sf"/>
</dbReference>
<evidence type="ECO:0000313" key="3">
    <source>
        <dbReference type="Proteomes" id="UP000002494"/>
    </source>
</evidence>
<reference evidence="2" key="1">
    <citation type="submission" date="2024-01" db="EMBL/GenBank/DDBJ databases">
        <title>GRCr8: a new rat reference genome assembly contstructed from accurate long reads and long range scaffolding.</title>
        <authorList>
            <person name="Doris P.A."/>
            <person name="Kalbfleisch T."/>
            <person name="Li K."/>
            <person name="Howe K."/>
            <person name="Wood J."/>
        </authorList>
    </citation>
    <scope>NUCLEOTIDE SEQUENCE [LARGE SCALE GENOMIC DNA]</scope>
    <source>
        <strain evidence="2">Brown Norway</strain>
    </source>
</reference>
<name>A0A8I6ADS2_RAT</name>
<evidence type="ECO:0000313" key="4">
    <source>
        <dbReference type="RGD" id="1306704"/>
    </source>
</evidence>
<reference evidence="2" key="2">
    <citation type="submission" date="2025-08" db="UniProtKB">
        <authorList>
            <consortium name="Ensembl"/>
        </authorList>
    </citation>
    <scope>IDENTIFICATION</scope>
    <source>
        <strain evidence="2">Brown Norway</strain>
    </source>
</reference>
<organism evidence="2 3">
    <name type="scientific">Rattus norvegicus</name>
    <name type="common">Rat</name>
    <dbReference type="NCBI Taxonomy" id="10116"/>
    <lineage>
        <taxon>Eukaryota</taxon>
        <taxon>Metazoa</taxon>
        <taxon>Chordata</taxon>
        <taxon>Craniata</taxon>
        <taxon>Vertebrata</taxon>
        <taxon>Euteleostomi</taxon>
        <taxon>Mammalia</taxon>
        <taxon>Eutheria</taxon>
        <taxon>Euarchontoglires</taxon>
        <taxon>Glires</taxon>
        <taxon>Rodentia</taxon>
        <taxon>Myomorpha</taxon>
        <taxon>Muroidea</taxon>
        <taxon>Muridae</taxon>
        <taxon>Murinae</taxon>
        <taxon>Rattus</taxon>
    </lineage>
</organism>
<dbReference type="Pfam" id="PF22286">
    <property type="entry name" value="RHG20_PH"/>
    <property type="match status" value="1"/>
</dbReference>
<accession>A0A8I6ADS2</accession>
<protein>
    <submittedName>
        <fullName evidence="2">Rho GTPase activating protein 20 like 1</fullName>
    </submittedName>
</protein>
<dbReference type="PANTHER" id="PTHR23179">
    <property type="entry name" value="T-CELL ACTIVATION RHO GTPASE ACTIVATING PROTEIN-RELATED"/>
    <property type="match status" value="1"/>
</dbReference>
<dbReference type="OMA" id="AKMNGES"/>
<dbReference type="RGD" id="1306704">
    <property type="gene designation" value="Arhgap20l1"/>
</dbReference>
<dbReference type="SUPFAM" id="SSF50729">
    <property type="entry name" value="PH domain-like"/>
    <property type="match status" value="1"/>
</dbReference>
<proteinExistence type="predicted"/>
<evidence type="ECO:0000313" key="2">
    <source>
        <dbReference type="Ensembl" id="ENSRNOP00000092333.1"/>
    </source>
</evidence>
<dbReference type="PANTHER" id="PTHR23179:SF37">
    <property type="entry name" value="1700006A11RIK PROTEIN"/>
    <property type="match status" value="1"/>
</dbReference>
<gene>
    <name evidence="2 4" type="primary">Arhgap20l1</name>
    <name evidence="4" type="synonym">RGD1306704</name>
</gene>
<evidence type="ECO:0000259" key="1">
    <source>
        <dbReference type="Pfam" id="PF22286"/>
    </source>
</evidence>
<dbReference type="GeneTree" id="ENSGT00940000167903"/>
<keyword evidence="3" id="KW-1185">Reference proteome</keyword>
<dbReference type="Ensembl" id="ENSRNOT00000107611.2">
    <property type="protein sequence ID" value="ENSRNOP00000092333.1"/>
    <property type="gene ID" value="ENSRNOG00000064712.2"/>
</dbReference>